<accession>A0ABT3RN31</accession>
<dbReference type="RefSeq" id="WP_266055371.1">
    <property type="nucleotide sequence ID" value="NZ_JAPFQN010000003.1"/>
</dbReference>
<evidence type="ECO:0000313" key="3">
    <source>
        <dbReference type="Proteomes" id="UP001209885"/>
    </source>
</evidence>
<feature type="chain" id="PRO_5045249480" description="Lipocalin-like domain-containing protein" evidence="1">
    <location>
        <begin position="20"/>
        <end position="220"/>
    </location>
</feature>
<evidence type="ECO:0008006" key="4">
    <source>
        <dbReference type="Google" id="ProtNLM"/>
    </source>
</evidence>
<name>A0ABT3RN31_9BACT</name>
<evidence type="ECO:0000256" key="1">
    <source>
        <dbReference type="SAM" id="SignalP"/>
    </source>
</evidence>
<reference evidence="2 3" key="1">
    <citation type="submission" date="2022-11" db="EMBL/GenBank/DDBJ databases">
        <title>The characterization of three novel Bacteroidetes species and genomic analysis of their roles in tidal elemental geochemical cycles.</title>
        <authorList>
            <person name="Ma K."/>
        </authorList>
    </citation>
    <scope>NUCLEOTIDE SEQUENCE [LARGE SCALE GENOMIC DNA]</scope>
    <source>
        <strain evidence="2 3">M17</strain>
    </source>
</reference>
<dbReference type="Proteomes" id="UP001209885">
    <property type="component" value="Unassembled WGS sequence"/>
</dbReference>
<organism evidence="2 3">
    <name type="scientific">Mangrovivirga halotolerans</name>
    <dbReference type="NCBI Taxonomy" id="2993936"/>
    <lineage>
        <taxon>Bacteria</taxon>
        <taxon>Pseudomonadati</taxon>
        <taxon>Bacteroidota</taxon>
        <taxon>Cytophagia</taxon>
        <taxon>Cytophagales</taxon>
        <taxon>Mangrovivirgaceae</taxon>
        <taxon>Mangrovivirga</taxon>
    </lineage>
</organism>
<protein>
    <recommendedName>
        <fullName evidence="4">Lipocalin-like domain-containing protein</fullName>
    </recommendedName>
</protein>
<sequence>MKLKFGILLFLITSALLTAQNVNIAGLWQVEKVVVGDRDMTPIAKWTRIHGDGTYETGNGWLQNGAGLWSFNQSENTISTKDKYGIQDPFGAFDISYKGNSMVWSRMEEGMEVQVFWERINELPRSHADKITGKWKSEDKDGESHSIFFRWDKIFVIDKDEEKETGYWIPNAHKPEVGFISHDQSQPHKYYKVEFEDDKLILTGVSEEVKGDVLTYVKSN</sequence>
<keyword evidence="1" id="KW-0732">Signal</keyword>
<dbReference type="EMBL" id="JAPFQN010000003">
    <property type="protein sequence ID" value="MCX2743007.1"/>
    <property type="molecule type" value="Genomic_DNA"/>
</dbReference>
<comment type="caution">
    <text evidence="2">The sequence shown here is derived from an EMBL/GenBank/DDBJ whole genome shotgun (WGS) entry which is preliminary data.</text>
</comment>
<evidence type="ECO:0000313" key="2">
    <source>
        <dbReference type="EMBL" id="MCX2743007.1"/>
    </source>
</evidence>
<keyword evidence="3" id="KW-1185">Reference proteome</keyword>
<proteinExistence type="predicted"/>
<feature type="signal peptide" evidence="1">
    <location>
        <begin position="1"/>
        <end position="19"/>
    </location>
</feature>
<gene>
    <name evidence="2" type="ORF">OO013_03975</name>
</gene>